<dbReference type="RefSeq" id="WP_215916390.1">
    <property type="nucleotide sequence ID" value="NZ_JAHKNI010000002.1"/>
</dbReference>
<evidence type="ECO:0000313" key="2">
    <source>
        <dbReference type="EMBL" id="MBU3061516.1"/>
    </source>
</evidence>
<dbReference type="NCBIfam" id="TIGR03083">
    <property type="entry name" value="maleylpyruvate isomerase family mycothiol-dependent enzyme"/>
    <property type="match status" value="1"/>
</dbReference>
<dbReference type="InterPro" id="IPR024344">
    <property type="entry name" value="MDMPI_metal-binding"/>
</dbReference>
<keyword evidence="3" id="KW-1185">Reference proteome</keyword>
<protein>
    <submittedName>
        <fullName evidence="2">TIGR03086 family protein</fullName>
    </submittedName>
</protein>
<dbReference type="SUPFAM" id="SSF109854">
    <property type="entry name" value="DinB/YfiT-like putative metalloenzymes"/>
    <property type="match status" value="1"/>
</dbReference>
<gene>
    <name evidence="2" type="ORF">KO481_08260</name>
</gene>
<evidence type="ECO:0000313" key="3">
    <source>
        <dbReference type="Proteomes" id="UP000733379"/>
    </source>
</evidence>
<dbReference type="Proteomes" id="UP000733379">
    <property type="component" value="Unassembled WGS sequence"/>
</dbReference>
<dbReference type="EMBL" id="JAHKNI010000002">
    <property type="protein sequence ID" value="MBU3061516.1"/>
    <property type="molecule type" value="Genomic_DNA"/>
</dbReference>
<dbReference type="Pfam" id="PF11716">
    <property type="entry name" value="MDMPI_N"/>
    <property type="match status" value="1"/>
</dbReference>
<dbReference type="InterPro" id="IPR017517">
    <property type="entry name" value="Maleyloyr_isom"/>
</dbReference>
<feature type="domain" description="Mycothiol-dependent maleylpyruvate isomerase metal-binding" evidence="1">
    <location>
        <begin position="10"/>
        <end position="127"/>
    </location>
</feature>
<evidence type="ECO:0000259" key="1">
    <source>
        <dbReference type="Pfam" id="PF11716"/>
    </source>
</evidence>
<dbReference type="Gene3D" id="1.20.120.450">
    <property type="entry name" value="dinb family like domain"/>
    <property type="match status" value="1"/>
</dbReference>
<accession>A0ABS6AVH7</accession>
<proteinExistence type="predicted"/>
<reference evidence="2 3" key="1">
    <citation type="submission" date="2021-06" db="EMBL/GenBank/DDBJ databases">
        <title>Actinomycetes sequencing.</title>
        <authorList>
            <person name="Shan Q."/>
        </authorList>
    </citation>
    <scope>NUCLEOTIDE SEQUENCE [LARGE SCALE GENOMIC DNA]</scope>
    <source>
        <strain evidence="2 3">NEAU-G5</strain>
    </source>
</reference>
<name>A0ABS6AVH7_9NOCA</name>
<sequence>MTTEPAADLQRAFAAVGELIAAIGPEQWVSPTPCSEWTVRDVVAHLVGLNRVFVAMMGAGPMPDQGQDHLGEDPVAAYRDSAVALTAVFAEPGVLEKTFTSTLGSTTGEIRLRIRIADLLTHGWDLQRATGIRADLPDDLVEQSLAIVQEQMVGQSRAGRFDDPQPVADDAPAIERLAAFTGRKV</sequence>
<dbReference type="InterPro" id="IPR017520">
    <property type="entry name" value="CHP03086"/>
</dbReference>
<comment type="caution">
    <text evidence="2">The sequence shown here is derived from an EMBL/GenBank/DDBJ whole genome shotgun (WGS) entry which is preliminary data.</text>
</comment>
<dbReference type="NCBIfam" id="TIGR03086">
    <property type="entry name" value="TIGR03086 family metal-binding protein"/>
    <property type="match status" value="1"/>
</dbReference>
<organism evidence="2 3">
    <name type="scientific">Nocardia albiluteola</name>
    <dbReference type="NCBI Taxonomy" id="2842303"/>
    <lineage>
        <taxon>Bacteria</taxon>
        <taxon>Bacillati</taxon>
        <taxon>Actinomycetota</taxon>
        <taxon>Actinomycetes</taxon>
        <taxon>Mycobacteriales</taxon>
        <taxon>Nocardiaceae</taxon>
        <taxon>Nocardia</taxon>
    </lineage>
</organism>
<dbReference type="InterPro" id="IPR034660">
    <property type="entry name" value="DinB/YfiT-like"/>
</dbReference>